<keyword evidence="7" id="KW-1185">Reference proteome</keyword>
<keyword evidence="4 5" id="KW-0472">Membrane</keyword>
<evidence type="ECO:0000256" key="2">
    <source>
        <dbReference type="ARBA" id="ARBA00022692"/>
    </source>
</evidence>
<comment type="caution">
    <text evidence="6">The sequence shown here is derived from an EMBL/GenBank/DDBJ whole genome shotgun (WGS) entry which is preliminary data.</text>
</comment>
<dbReference type="InterPro" id="IPR036259">
    <property type="entry name" value="MFS_trans_sf"/>
</dbReference>
<feature type="transmembrane region" description="Helical" evidence="5">
    <location>
        <begin position="373"/>
        <end position="392"/>
    </location>
</feature>
<feature type="transmembrane region" description="Helical" evidence="5">
    <location>
        <begin position="340"/>
        <end position="361"/>
    </location>
</feature>
<feature type="transmembrane region" description="Helical" evidence="5">
    <location>
        <begin position="138"/>
        <end position="159"/>
    </location>
</feature>
<evidence type="ECO:0000256" key="3">
    <source>
        <dbReference type="ARBA" id="ARBA00022989"/>
    </source>
</evidence>
<sequence length="535" mass="58672">MHVEDLIDQMGAFGRYQMLVTSLALGPVIATAWSLLSMSFSSVVPDWWCVTLGSGVANLTRDSPLYKYCPDEASKANGTAIACTRVYAQGVRTVVTEWDLVCEKSWVTSTVTSIQMAGVLTGALLAGQSADLWGRRTINFGFTALMIVANLVAALSVAWQMYAVTMFFIGLSCGVVLVVGIQMAVECTGAKWRTVHAAIPFWQTGVAVFALFSYLLEDWQHLHFASAAIYSPLVLGWIILPESVRWLATQNRLEDAEKAVETIARYNRCPKPTNALAKLRMVAEEAKHEATGAARKYTYLDVYRSWKMFRRSLCSNVIWFSSALVFYVISLGVQKLSFNLYLNIFLIGCADIPCTFLSFYLTRTCFGRRWAAASFYFLTCACCIGIVIASVTATEENKGAVMNYLAIAAKLCLGGGWDVMTVFSTEIYPTVIRSLGYGASSAFARIGGIVAPFIALMTDNLVLPYSAMSVLMLLSGACALLLPETRLVAMEDLIIVKTCTSDVSDVMLPCADVSENSLPTLYNEKNKSDEVHVRL</sequence>
<evidence type="ECO:0000256" key="4">
    <source>
        <dbReference type="ARBA" id="ARBA00023136"/>
    </source>
</evidence>
<gene>
    <name evidence="6" type="ORF">V1264_010102</name>
</gene>
<evidence type="ECO:0000313" key="6">
    <source>
        <dbReference type="EMBL" id="KAK7090287.1"/>
    </source>
</evidence>
<feature type="transmembrane region" description="Helical" evidence="5">
    <location>
        <begin position="435"/>
        <end position="456"/>
    </location>
</feature>
<dbReference type="GO" id="GO:0016020">
    <property type="term" value="C:membrane"/>
    <property type="evidence" value="ECO:0007669"/>
    <property type="project" value="UniProtKB-SubCell"/>
</dbReference>
<evidence type="ECO:0008006" key="8">
    <source>
        <dbReference type="Google" id="ProtNLM"/>
    </source>
</evidence>
<feature type="transmembrane region" description="Helical" evidence="5">
    <location>
        <begin position="462"/>
        <end position="482"/>
    </location>
</feature>
<comment type="subcellular location">
    <subcellularLocation>
        <location evidence="1">Membrane</location>
        <topology evidence="1">Multi-pass membrane protein</topology>
    </subcellularLocation>
</comment>
<feature type="transmembrane region" description="Helical" evidence="5">
    <location>
        <begin position="197"/>
        <end position="216"/>
    </location>
</feature>
<keyword evidence="3 5" id="KW-1133">Transmembrane helix</keyword>
<dbReference type="Proteomes" id="UP001374579">
    <property type="component" value="Unassembled WGS sequence"/>
</dbReference>
<dbReference type="InterPro" id="IPR005828">
    <property type="entry name" value="MFS_sugar_transport-like"/>
</dbReference>
<keyword evidence="2 5" id="KW-0812">Transmembrane</keyword>
<feature type="transmembrane region" description="Helical" evidence="5">
    <location>
        <begin position="404"/>
        <end position="423"/>
    </location>
</feature>
<dbReference type="SUPFAM" id="SSF103473">
    <property type="entry name" value="MFS general substrate transporter"/>
    <property type="match status" value="1"/>
</dbReference>
<dbReference type="PANTHER" id="PTHR24064">
    <property type="entry name" value="SOLUTE CARRIER FAMILY 22 MEMBER"/>
    <property type="match status" value="1"/>
</dbReference>
<evidence type="ECO:0000256" key="5">
    <source>
        <dbReference type="SAM" id="Phobius"/>
    </source>
</evidence>
<evidence type="ECO:0000313" key="7">
    <source>
        <dbReference type="Proteomes" id="UP001374579"/>
    </source>
</evidence>
<proteinExistence type="predicted"/>
<feature type="transmembrane region" description="Helical" evidence="5">
    <location>
        <begin position="165"/>
        <end position="185"/>
    </location>
</feature>
<dbReference type="Gene3D" id="1.20.1250.20">
    <property type="entry name" value="MFS general substrate transporter like domains"/>
    <property type="match status" value="1"/>
</dbReference>
<feature type="transmembrane region" description="Helical" evidence="5">
    <location>
        <begin position="16"/>
        <end position="36"/>
    </location>
</feature>
<protein>
    <recommendedName>
        <fullName evidence="8">Major facilitator superfamily (MFS) profile domain-containing protein</fullName>
    </recommendedName>
</protein>
<name>A0AAN9G0G8_9CAEN</name>
<organism evidence="6 7">
    <name type="scientific">Littorina saxatilis</name>
    <dbReference type="NCBI Taxonomy" id="31220"/>
    <lineage>
        <taxon>Eukaryota</taxon>
        <taxon>Metazoa</taxon>
        <taxon>Spiralia</taxon>
        <taxon>Lophotrochozoa</taxon>
        <taxon>Mollusca</taxon>
        <taxon>Gastropoda</taxon>
        <taxon>Caenogastropoda</taxon>
        <taxon>Littorinimorpha</taxon>
        <taxon>Littorinoidea</taxon>
        <taxon>Littorinidae</taxon>
        <taxon>Littorina</taxon>
    </lineage>
</organism>
<reference evidence="6 7" key="1">
    <citation type="submission" date="2024-02" db="EMBL/GenBank/DDBJ databases">
        <title>Chromosome-scale genome assembly of the rough periwinkle Littorina saxatilis.</title>
        <authorList>
            <person name="De Jode A."/>
            <person name="Faria R."/>
            <person name="Formenti G."/>
            <person name="Sims Y."/>
            <person name="Smith T.P."/>
            <person name="Tracey A."/>
            <person name="Wood J.M.D."/>
            <person name="Zagrodzka Z.B."/>
            <person name="Johannesson K."/>
            <person name="Butlin R.K."/>
            <person name="Leder E.H."/>
        </authorList>
    </citation>
    <scope>NUCLEOTIDE SEQUENCE [LARGE SCALE GENOMIC DNA]</scope>
    <source>
        <strain evidence="6">Snail1</strain>
        <tissue evidence="6">Muscle</tissue>
    </source>
</reference>
<dbReference type="GO" id="GO:0022857">
    <property type="term" value="F:transmembrane transporter activity"/>
    <property type="evidence" value="ECO:0007669"/>
    <property type="project" value="InterPro"/>
</dbReference>
<dbReference type="EMBL" id="JBAMIC010000024">
    <property type="protein sequence ID" value="KAK7090287.1"/>
    <property type="molecule type" value="Genomic_DNA"/>
</dbReference>
<feature type="transmembrane region" description="Helical" evidence="5">
    <location>
        <begin position="222"/>
        <end position="240"/>
    </location>
</feature>
<dbReference type="Pfam" id="PF00083">
    <property type="entry name" value="Sugar_tr"/>
    <property type="match status" value="1"/>
</dbReference>
<accession>A0AAN9G0G8</accession>
<evidence type="ECO:0000256" key="1">
    <source>
        <dbReference type="ARBA" id="ARBA00004141"/>
    </source>
</evidence>
<dbReference type="AlphaFoldDB" id="A0AAN9G0G8"/>
<feature type="transmembrane region" description="Helical" evidence="5">
    <location>
        <begin position="313"/>
        <end position="334"/>
    </location>
</feature>